<feature type="region of interest" description="Disordered" evidence="1">
    <location>
        <begin position="201"/>
        <end position="240"/>
    </location>
</feature>
<evidence type="ECO:0000256" key="1">
    <source>
        <dbReference type="SAM" id="MobiDB-lite"/>
    </source>
</evidence>
<dbReference type="PROSITE" id="PS50076">
    <property type="entry name" value="DNAJ_2"/>
    <property type="match status" value="1"/>
</dbReference>
<dbReference type="InterPro" id="IPR036869">
    <property type="entry name" value="J_dom_sf"/>
</dbReference>
<comment type="caution">
    <text evidence="3">The sequence shown here is derived from an EMBL/GenBank/DDBJ whole genome shotgun (WGS) entry which is preliminary data.</text>
</comment>
<dbReference type="PANTHER" id="PTHR44924">
    <property type="entry name" value="DNAJ SUBFAMILY A MEMBER 2"/>
    <property type="match status" value="1"/>
</dbReference>
<proteinExistence type="predicted"/>
<keyword evidence="4" id="KW-1185">Reference proteome</keyword>
<feature type="compositionally biased region" description="Basic and acidic residues" evidence="1">
    <location>
        <begin position="219"/>
        <end position="240"/>
    </location>
</feature>
<dbReference type="PROSITE" id="PS00636">
    <property type="entry name" value="DNAJ_1"/>
    <property type="match status" value="1"/>
</dbReference>
<feature type="domain" description="J" evidence="2">
    <location>
        <begin position="94"/>
        <end position="155"/>
    </location>
</feature>
<evidence type="ECO:0000313" key="4">
    <source>
        <dbReference type="Proteomes" id="UP000886523"/>
    </source>
</evidence>
<dbReference type="Proteomes" id="UP000886523">
    <property type="component" value="Unassembled WGS sequence"/>
</dbReference>
<dbReference type="OrthoDB" id="552049at2759"/>
<accession>A0A9P6ARE9</accession>
<dbReference type="InterPro" id="IPR001623">
    <property type="entry name" value="DnaJ_domain"/>
</dbReference>
<dbReference type="PRINTS" id="PR00625">
    <property type="entry name" value="JDOMAIN"/>
</dbReference>
<gene>
    <name evidence="3" type="ORF">BS47DRAFT_1319654</name>
</gene>
<dbReference type="EMBL" id="MU129015">
    <property type="protein sequence ID" value="KAF9510491.1"/>
    <property type="molecule type" value="Genomic_DNA"/>
</dbReference>
<dbReference type="InterPro" id="IPR018253">
    <property type="entry name" value="DnaJ_domain_CS"/>
</dbReference>
<dbReference type="Pfam" id="PF00226">
    <property type="entry name" value="DnaJ"/>
    <property type="match status" value="1"/>
</dbReference>
<evidence type="ECO:0000313" key="3">
    <source>
        <dbReference type="EMBL" id="KAF9510491.1"/>
    </source>
</evidence>
<evidence type="ECO:0000259" key="2">
    <source>
        <dbReference type="PROSITE" id="PS50076"/>
    </source>
</evidence>
<feature type="compositionally biased region" description="Basic and acidic residues" evidence="1">
    <location>
        <begin position="61"/>
        <end position="71"/>
    </location>
</feature>
<dbReference type="PANTHER" id="PTHR44924:SF1">
    <property type="entry name" value="DNAJ SUBFAMILY A MEMBER 2"/>
    <property type="match status" value="1"/>
</dbReference>
<dbReference type="InterPro" id="IPR026894">
    <property type="entry name" value="DnaJ_X"/>
</dbReference>
<dbReference type="Pfam" id="PF14308">
    <property type="entry name" value="DnaJ-X"/>
    <property type="match status" value="1"/>
</dbReference>
<feature type="region of interest" description="Disordered" evidence="1">
    <location>
        <begin position="61"/>
        <end position="86"/>
    </location>
</feature>
<dbReference type="CDD" id="cd06257">
    <property type="entry name" value="DnaJ"/>
    <property type="match status" value="1"/>
</dbReference>
<protein>
    <recommendedName>
        <fullName evidence="2">J domain-containing protein</fullName>
    </recommendedName>
</protein>
<organism evidence="3 4">
    <name type="scientific">Hydnum rufescens UP504</name>
    <dbReference type="NCBI Taxonomy" id="1448309"/>
    <lineage>
        <taxon>Eukaryota</taxon>
        <taxon>Fungi</taxon>
        <taxon>Dikarya</taxon>
        <taxon>Basidiomycota</taxon>
        <taxon>Agaricomycotina</taxon>
        <taxon>Agaricomycetes</taxon>
        <taxon>Cantharellales</taxon>
        <taxon>Hydnaceae</taxon>
        <taxon>Hydnum</taxon>
    </lineage>
</organism>
<reference evidence="3" key="1">
    <citation type="journal article" date="2020" name="Nat. Commun.">
        <title>Large-scale genome sequencing of mycorrhizal fungi provides insights into the early evolution of symbiotic traits.</title>
        <authorList>
            <person name="Miyauchi S."/>
            <person name="Kiss E."/>
            <person name="Kuo A."/>
            <person name="Drula E."/>
            <person name="Kohler A."/>
            <person name="Sanchez-Garcia M."/>
            <person name="Morin E."/>
            <person name="Andreopoulos B."/>
            <person name="Barry K.W."/>
            <person name="Bonito G."/>
            <person name="Buee M."/>
            <person name="Carver A."/>
            <person name="Chen C."/>
            <person name="Cichocki N."/>
            <person name="Clum A."/>
            <person name="Culley D."/>
            <person name="Crous P.W."/>
            <person name="Fauchery L."/>
            <person name="Girlanda M."/>
            <person name="Hayes R.D."/>
            <person name="Keri Z."/>
            <person name="LaButti K."/>
            <person name="Lipzen A."/>
            <person name="Lombard V."/>
            <person name="Magnuson J."/>
            <person name="Maillard F."/>
            <person name="Murat C."/>
            <person name="Nolan M."/>
            <person name="Ohm R.A."/>
            <person name="Pangilinan J."/>
            <person name="Pereira M.F."/>
            <person name="Perotto S."/>
            <person name="Peter M."/>
            <person name="Pfister S."/>
            <person name="Riley R."/>
            <person name="Sitrit Y."/>
            <person name="Stielow J.B."/>
            <person name="Szollosi G."/>
            <person name="Zifcakova L."/>
            <person name="Stursova M."/>
            <person name="Spatafora J.W."/>
            <person name="Tedersoo L."/>
            <person name="Vaario L.M."/>
            <person name="Yamada A."/>
            <person name="Yan M."/>
            <person name="Wang P."/>
            <person name="Xu J."/>
            <person name="Bruns T."/>
            <person name="Baldrian P."/>
            <person name="Vilgalys R."/>
            <person name="Dunand C."/>
            <person name="Henrissat B."/>
            <person name="Grigoriev I.V."/>
            <person name="Hibbett D."/>
            <person name="Nagy L.G."/>
            <person name="Martin F.M."/>
        </authorList>
    </citation>
    <scope>NUCLEOTIDE SEQUENCE</scope>
    <source>
        <strain evidence="3">UP504</strain>
    </source>
</reference>
<sequence>MAETVFPSRLSVPHISLGPCSRCLTPLEYLPPPTSSSDSHRILCFHCGNIFTHSLQAERNQRDYQNQRREQQQQQQAARKGRTIGSDERPLETAYYDLLGVPIDATTEDIKRAYRRLAIKNHPDKGGSEELFKEIAIAYQVLSDPDLRKKYNERGAKEAPDGGFVDPEEVFSAIFGGDRFVPIIGDISLGKEMKAALQEVDEATGDEESARIANGSKPRLKDAKGKDILSPEEKAKKEEKERKVAAERAKAREARVQKLVVNLERKLSIFTESATGVNDEDVVNSWKQICALEAEDLKHESYGVELLHAVGFTYLAKARHYAASNSTLFGVGGWMHGIKGTYHTFTETVSTVRSALELKQVFDQIAEAEKSGATEEERKKLEEQAAEKGLRALFKGTKLEIESVVRETCDRVLNPPPGQQAPSREKLALRTRALQILGEAYCAVKKDGDGEINESEYVRIETRASKERESGTR</sequence>
<dbReference type="SUPFAM" id="SSF46565">
    <property type="entry name" value="Chaperone J-domain"/>
    <property type="match status" value="1"/>
</dbReference>
<dbReference type="Gene3D" id="1.10.287.110">
    <property type="entry name" value="DnaJ domain"/>
    <property type="match status" value="1"/>
</dbReference>
<dbReference type="SMART" id="SM00271">
    <property type="entry name" value="DnaJ"/>
    <property type="match status" value="1"/>
</dbReference>
<name>A0A9P6ARE9_9AGAM</name>
<dbReference type="AlphaFoldDB" id="A0A9P6ARE9"/>